<accession>A0A840EUJ2</accession>
<protein>
    <submittedName>
        <fullName evidence="2">DNA-binding PadR family transcriptional regulator</fullName>
    </submittedName>
</protein>
<dbReference type="GO" id="GO:0003677">
    <property type="term" value="F:DNA binding"/>
    <property type="evidence" value="ECO:0007669"/>
    <property type="project" value="UniProtKB-KW"/>
</dbReference>
<reference evidence="2 3" key="1">
    <citation type="submission" date="2020-08" db="EMBL/GenBank/DDBJ databases">
        <title>Sequencing the genomes of 1000 actinobacteria strains.</title>
        <authorList>
            <person name="Klenk H.-P."/>
        </authorList>
    </citation>
    <scope>NUCLEOTIDE SEQUENCE [LARGE SCALE GENOMIC DNA]</scope>
    <source>
        <strain evidence="2 3">DSM 45298</strain>
    </source>
</reference>
<evidence type="ECO:0000259" key="1">
    <source>
        <dbReference type="Pfam" id="PF03551"/>
    </source>
</evidence>
<name>A0A840EUJ2_9ACTN</name>
<dbReference type="InterPro" id="IPR036388">
    <property type="entry name" value="WH-like_DNA-bd_sf"/>
</dbReference>
<dbReference type="Gene3D" id="1.10.10.10">
    <property type="entry name" value="Winged helix-like DNA-binding domain superfamily/Winged helix DNA-binding domain"/>
    <property type="match status" value="1"/>
</dbReference>
<evidence type="ECO:0000313" key="3">
    <source>
        <dbReference type="Proteomes" id="UP000551501"/>
    </source>
</evidence>
<keyword evidence="3" id="KW-1185">Reference proteome</keyword>
<gene>
    <name evidence="2" type="ORF">BKA16_001914</name>
</gene>
<dbReference type="EMBL" id="JACIFP010000001">
    <property type="protein sequence ID" value="MBB4135362.1"/>
    <property type="molecule type" value="Genomic_DNA"/>
</dbReference>
<dbReference type="InterPro" id="IPR036390">
    <property type="entry name" value="WH_DNA-bd_sf"/>
</dbReference>
<evidence type="ECO:0000313" key="2">
    <source>
        <dbReference type="EMBL" id="MBB4135362.1"/>
    </source>
</evidence>
<dbReference type="RefSeq" id="WP_183370411.1">
    <property type="nucleotide sequence ID" value="NZ_BAABHL010000127.1"/>
</dbReference>
<dbReference type="SUPFAM" id="SSF46785">
    <property type="entry name" value="Winged helix' DNA-binding domain"/>
    <property type="match status" value="1"/>
</dbReference>
<keyword evidence="2" id="KW-0238">DNA-binding</keyword>
<organism evidence="2 3">
    <name type="scientific">Gordonia humi</name>
    <dbReference type="NCBI Taxonomy" id="686429"/>
    <lineage>
        <taxon>Bacteria</taxon>
        <taxon>Bacillati</taxon>
        <taxon>Actinomycetota</taxon>
        <taxon>Actinomycetes</taxon>
        <taxon>Mycobacteriales</taxon>
        <taxon>Gordoniaceae</taxon>
        <taxon>Gordonia</taxon>
    </lineage>
</organism>
<dbReference type="AlphaFoldDB" id="A0A840EUJ2"/>
<dbReference type="Pfam" id="PF03551">
    <property type="entry name" value="PadR"/>
    <property type="match status" value="1"/>
</dbReference>
<proteinExistence type="predicted"/>
<dbReference type="Proteomes" id="UP000551501">
    <property type="component" value="Unassembled WGS sequence"/>
</dbReference>
<comment type="caution">
    <text evidence="2">The sequence shown here is derived from an EMBL/GenBank/DDBJ whole genome shotgun (WGS) entry which is preliminary data.</text>
</comment>
<sequence length="211" mass="23609">MSAGTTRLLLLGAVSLFEPVNGYQIRRELLSWRVDEWASIRPGSIYHGLRALAGQELLTATTIDDDGRDVVVYEITPEGRSRMETMIVDAIESVNVFDRRAFLAAFSLLPTLAEEQARASLTNRRAALVDGLAELVAGQSNEYAPPHARRTLDLWTRLAWTELTWLDGVFAEWEGGDLRATFHHSWAPPADDPGTEMIAERERYLRALGRS</sequence>
<feature type="domain" description="Transcription regulator PadR N-terminal" evidence="1">
    <location>
        <begin position="11"/>
        <end position="84"/>
    </location>
</feature>
<dbReference type="InterPro" id="IPR005149">
    <property type="entry name" value="Tscrpt_reg_PadR_N"/>
</dbReference>